<reference evidence="2" key="1">
    <citation type="submission" date="2015-04" db="EMBL/GenBank/DDBJ databases">
        <title>The genome sequence of the plant pathogenic Rhizarian Plasmodiophora brassicae reveals insights in its biotrophic life cycle and the origin of chitin synthesis.</title>
        <authorList>
            <person name="Schwelm A."/>
            <person name="Fogelqvist J."/>
            <person name="Knaust A."/>
            <person name="Julke S."/>
            <person name="Lilja T."/>
            <person name="Dhandapani V."/>
            <person name="Bonilla-Rosso G."/>
            <person name="Karlsson M."/>
            <person name="Shevchenko A."/>
            <person name="Choi S.R."/>
            <person name="Kim H.G."/>
            <person name="Park J.Y."/>
            <person name="Lim Y.P."/>
            <person name="Ludwig-Muller J."/>
            <person name="Dixelius C."/>
        </authorList>
    </citation>
    <scope>NUCLEOTIDE SEQUENCE</scope>
    <source>
        <tissue evidence="2">Potato root galls</tissue>
    </source>
</reference>
<feature type="region of interest" description="Disordered" evidence="1">
    <location>
        <begin position="34"/>
        <end position="54"/>
    </location>
</feature>
<accession>A0A0H5QMH3</accession>
<evidence type="ECO:0000313" key="2">
    <source>
        <dbReference type="EMBL" id="CRZ03330.1"/>
    </source>
</evidence>
<dbReference type="AlphaFoldDB" id="A0A0H5QMH3"/>
<name>A0A0H5QMH3_9EUKA</name>
<organism evidence="2">
    <name type="scientific">Spongospora subterranea</name>
    <dbReference type="NCBI Taxonomy" id="70186"/>
    <lineage>
        <taxon>Eukaryota</taxon>
        <taxon>Sar</taxon>
        <taxon>Rhizaria</taxon>
        <taxon>Endomyxa</taxon>
        <taxon>Phytomyxea</taxon>
        <taxon>Plasmodiophorida</taxon>
        <taxon>Plasmodiophoridae</taxon>
        <taxon>Spongospora</taxon>
    </lineage>
</organism>
<dbReference type="EMBL" id="HACM01002888">
    <property type="protein sequence ID" value="CRZ03330.1"/>
    <property type="molecule type" value="Transcribed_RNA"/>
</dbReference>
<proteinExistence type="predicted"/>
<protein>
    <submittedName>
        <fullName evidence="2">Uncharacterized protein</fullName>
    </submittedName>
</protein>
<sequence length="138" mass="15671">MKDVQTNEPLIALAAHTSYQDDESGMATLDRCQTIPSQRSPRHQGQLIRPNIRKRKTKNKVLIRERQHTRDPRSMPSRVVKLGRDEATSAAICSEVRFRHNGFPDKRSSSRVPSAKEGSNVSRFGRALWDMSQTDNEG</sequence>
<feature type="region of interest" description="Disordered" evidence="1">
    <location>
        <begin position="101"/>
        <end position="138"/>
    </location>
</feature>
<evidence type="ECO:0000256" key="1">
    <source>
        <dbReference type="SAM" id="MobiDB-lite"/>
    </source>
</evidence>